<dbReference type="InterPro" id="IPR052948">
    <property type="entry name" value="Low_temp-induced_all0457"/>
</dbReference>
<dbReference type="PANTHER" id="PTHR36109:SF2">
    <property type="entry name" value="MEMBRANE PROTEIN"/>
    <property type="match status" value="1"/>
</dbReference>
<dbReference type="Proteomes" id="UP001429354">
    <property type="component" value="Unassembled WGS sequence"/>
</dbReference>
<keyword evidence="1" id="KW-1133">Transmembrane helix</keyword>
<keyword evidence="3" id="KW-1185">Reference proteome</keyword>
<dbReference type="EMBL" id="QOVG01000003">
    <property type="protein sequence ID" value="NDK38499.1"/>
    <property type="molecule type" value="Genomic_DNA"/>
</dbReference>
<keyword evidence="1" id="KW-0472">Membrane</keyword>
<evidence type="ECO:0008006" key="4">
    <source>
        <dbReference type="Google" id="ProtNLM"/>
    </source>
</evidence>
<comment type="caution">
    <text evidence="2">The sequence shown here is derived from an EMBL/GenBank/DDBJ whole genome shotgun (WGS) entry which is preliminary data.</text>
</comment>
<name>A0ABX0AGX2_9GAMM</name>
<protein>
    <recommendedName>
        <fullName evidence="4">DUF1269 domain-containing protein</fullName>
    </recommendedName>
</protein>
<reference evidence="2 3" key="1">
    <citation type="submission" date="2018-07" db="EMBL/GenBank/DDBJ databases">
        <title>Whole genome Sequencing of Pseudoxanthomonas gei KCTC 32298 (T).</title>
        <authorList>
            <person name="Kumar S."/>
            <person name="Bansal K."/>
            <person name="Kaur A."/>
            <person name="Patil P."/>
            <person name="Sharma S."/>
            <person name="Patil P.B."/>
        </authorList>
    </citation>
    <scope>NUCLEOTIDE SEQUENCE [LARGE SCALE GENOMIC DNA]</scope>
    <source>
        <strain evidence="2 3">KCTC 32298</strain>
    </source>
</reference>
<accession>A0ABX0AGX2</accession>
<feature type="transmembrane region" description="Helical" evidence="1">
    <location>
        <begin position="59"/>
        <end position="81"/>
    </location>
</feature>
<evidence type="ECO:0000256" key="1">
    <source>
        <dbReference type="SAM" id="Phobius"/>
    </source>
</evidence>
<sequence>MKTRHVFSVPDLATAQAAISAAREAGLTDDNLSLIARSDIELESISDQHKEASTDFMPAALRGAATGGAAGLVAGLVAIAFPPLGITLAGAALLTVGGAAVGTWASALIGSTVEDPVRRKFESEIHAGRILVVLDAEDPQLPAAEAAIKAVGGTALPYEASTALR</sequence>
<feature type="transmembrane region" description="Helical" evidence="1">
    <location>
        <begin position="87"/>
        <end position="110"/>
    </location>
</feature>
<evidence type="ECO:0000313" key="2">
    <source>
        <dbReference type="EMBL" id="NDK38499.1"/>
    </source>
</evidence>
<organism evidence="2 3">
    <name type="scientific">Pseudoxanthomonas gei</name>
    <dbReference type="NCBI Taxonomy" id="1383030"/>
    <lineage>
        <taxon>Bacteria</taxon>
        <taxon>Pseudomonadati</taxon>
        <taxon>Pseudomonadota</taxon>
        <taxon>Gammaproteobacteria</taxon>
        <taxon>Lysobacterales</taxon>
        <taxon>Lysobacteraceae</taxon>
        <taxon>Pseudoxanthomonas</taxon>
    </lineage>
</organism>
<dbReference type="PANTHER" id="PTHR36109">
    <property type="entry name" value="MEMBRANE PROTEIN-RELATED"/>
    <property type="match status" value="1"/>
</dbReference>
<proteinExistence type="predicted"/>
<evidence type="ECO:0000313" key="3">
    <source>
        <dbReference type="Proteomes" id="UP001429354"/>
    </source>
</evidence>
<gene>
    <name evidence="2" type="ORF">DT603_06540</name>
</gene>
<dbReference type="RefSeq" id="WP_162349050.1">
    <property type="nucleotide sequence ID" value="NZ_QOVG01000003.1"/>
</dbReference>
<keyword evidence="1" id="KW-0812">Transmembrane</keyword>